<sequence>MDTLSKGTVIADGSTAKIIVDGNDSNYVYKIYKKPNYDEPNFHYEIYSHLDNKMSDLGVAVPSFYVNSGLYRMQRIDTSKPLYDEDVWASLTPNLQKEYLWRARIFLKSLAGYGLFLKNVEAYIQDDDTIMFIDFGDVYRAEPSTIFRIESSQVLPLSVTKDWTG</sequence>
<dbReference type="EMBL" id="MN740538">
    <property type="protein sequence ID" value="QHU32309.1"/>
    <property type="molecule type" value="Genomic_DNA"/>
</dbReference>
<accession>A0A6C0LNJ5</accession>
<protein>
    <recommendedName>
        <fullName evidence="2">Protein kinase domain-containing protein</fullName>
    </recommendedName>
</protein>
<dbReference type="SUPFAM" id="SSF56112">
    <property type="entry name" value="Protein kinase-like (PK-like)"/>
    <property type="match status" value="1"/>
</dbReference>
<dbReference type="AlphaFoldDB" id="A0A6C0LNJ5"/>
<name>A0A6C0LNJ5_9ZZZZ</name>
<dbReference type="InterPro" id="IPR011009">
    <property type="entry name" value="Kinase-like_dom_sf"/>
</dbReference>
<proteinExistence type="predicted"/>
<reference evidence="1" key="1">
    <citation type="journal article" date="2020" name="Nature">
        <title>Giant virus diversity and host interactions through global metagenomics.</title>
        <authorList>
            <person name="Schulz F."/>
            <person name="Roux S."/>
            <person name="Paez-Espino D."/>
            <person name="Jungbluth S."/>
            <person name="Walsh D.A."/>
            <person name="Denef V.J."/>
            <person name="McMahon K.D."/>
            <person name="Konstantinidis K.T."/>
            <person name="Eloe-Fadrosh E.A."/>
            <person name="Kyrpides N.C."/>
            <person name="Woyke T."/>
        </authorList>
    </citation>
    <scope>NUCLEOTIDE SEQUENCE</scope>
    <source>
        <strain evidence="1">GVMAG-M-3300027963-9</strain>
    </source>
</reference>
<organism evidence="1">
    <name type="scientific">viral metagenome</name>
    <dbReference type="NCBI Taxonomy" id="1070528"/>
    <lineage>
        <taxon>unclassified sequences</taxon>
        <taxon>metagenomes</taxon>
        <taxon>organismal metagenomes</taxon>
    </lineage>
</organism>
<evidence type="ECO:0000313" key="1">
    <source>
        <dbReference type="EMBL" id="QHU32309.1"/>
    </source>
</evidence>
<evidence type="ECO:0008006" key="2">
    <source>
        <dbReference type="Google" id="ProtNLM"/>
    </source>
</evidence>